<keyword evidence="1" id="KW-0479">Metal-binding</keyword>
<evidence type="ECO:0000313" key="6">
    <source>
        <dbReference type="Proteomes" id="UP000694308"/>
    </source>
</evidence>
<evidence type="ECO:0000256" key="3">
    <source>
        <dbReference type="ARBA" id="ARBA00023014"/>
    </source>
</evidence>
<dbReference type="GO" id="GO:0051536">
    <property type="term" value="F:iron-sulfur cluster binding"/>
    <property type="evidence" value="ECO:0007669"/>
    <property type="project" value="UniProtKB-KW"/>
</dbReference>
<comment type="caution">
    <text evidence="5">The sequence shown here is derived from an EMBL/GenBank/DDBJ whole genome shotgun (WGS) entry which is preliminary data.</text>
</comment>
<keyword evidence="6" id="KW-1185">Reference proteome</keyword>
<reference evidence="5" key="1">
    <citation type="submission" date="2020-12" db="EMBL/GenBank/DDBJ databases">
        <title>Clostridium thailandense sp. nov., a novel acetogenic bacterium isolated from peat land soil in Thailand.</title>
        <authorList>
            <person name="Chaikitkaew S."/>
            <person name="Birkeland N.K."/>
        </authorList>
    </citation>
    <scope>NUCLEOTIDE SEQUENCE</scope>
    <source>
        <strain evidence="5">PL3</strain>
    </source>
</reference>
<evidence type="ECO:0000259" key="4">
    <source>
        <dbReference type="PROSITE" id="PS51379"/>
    </source>
</evidence>
<evidence type="ECO:0000256" key="2">
    <source>
        <dbReference type="ARBA" id="ARBA00023004"/>
    </source>
</evidence>
<dbReference type="Pfam" id="PF13187">
    <property type="entry name" value="Fer4_9"/>
    <property type="match status" value="1"/>
</dbReference>
<feature type="domain" description="4Fe-4S ferredoxin-type" evidence="4">
    <location>
        <begin position="57"/>
        <end position="87"/>
    </location>
</feature>
<dbReference type="InterPro" id="IPR017900">
    <property type="entry name" value="4Fe4S_Fe_S_CS"/>
</dbReference>
<dbReference type="PROSITE" id="PS00198">
    <property type="entry name" value="4FE4S_FER_1"/>
    <property type="match status" value="1"/>
</dbReference>
<gene>
    <name evidence="5" type="ORF">I6U48_09185</name>
</gene>
<evidence type="ECO:0000256" key="1">
    <source>
        <dbReference type="ARBA" id="ARBA00022723"/>
    </source>
</evidence>
<keyword evidence="3" id="KW-0411">Iron-sulfur</keyword>
<protein>
    <submittedName>
        <fullName evidence="5">4Fe-4S dicluster domain-containing protein</fullName>
    </submittedName>
</protein>
<proteinExistence type="predicted"/>
<dbReference type="AlphaFoldDB" id="A0A949THU8"/>
<keyword evidence="2" id="KW-0408">Iron</keyword>
<evidence type="ECO:0000313" key="5">
    <source>
        <dbReference type="EMBL" id="MBV7273084.1"/>
    </source>
</evidence>
<dbReference type="EMBL" id="JAEEGC010000037">
    <property type="protein sequence ID" value="MBV7273084.1"/>
    <property type="molecule type" value="Genomic_DNA"/>
</dbReference>
<dbReference type="GO" id="GO:0046872">
    <property type="term" value="F:metal ion binding"/>
    <property type="evidence" value="ECO:0007669"/>
    <property type="project" value="UniProtKB-KW"/>
</dbReference>
<accession>A0A949THU8</accession>
<dbReference type="Proteomes" id="UP000694308">
    <property type="component" value="Unassembled WGS sequence"/>
</dbReference>
<dbReference type="RefSeq" id="WP_218320111.1">
    <property type="nucleotide sequence ID" value="NZ_JAEEGC010000037.1"/>
</dbReference>
<name>A0A949THU8_9CLOT</name>
<organism evidence="5 6">
    <name type="scientific">Clostridium thailandense</name>
    <dbReference type="NCBI Taxonomy" id="2794346"/>
    <lineage>
        <taxon>Bacteria</taxon>
        <taxon>Bacillati</taxon>
        <taxon>Bacillota</taxon>
        <taxon>Clostridia</taxon>
        <taxon>Eubacteriales</taxon>
        <taxon>Clostridiaceae</taxon>
        <taxon>Clostridium</taxon>
    </lineage>
</organism>
<sequence length="151" mass="17415">MKFKKLSKILKSKSVILGSHKLRKEKFCGSCKLCVKICEEMSIGAIIMKNIGVFNKADIVNDPSRQCIGCMMCVDVCPKNIIKNIDNAGEREIWNKKFKLARCEECGEYYAAEEYIRYVYNRAGIIPDKFICKKCKRKYSAKNTKKYVCKL</sequence>
<dbReference type="PROSITE" id="PS51379">
    <property type="entry name" value="4FE4S_FER_2"/>
    <property type="match status" value="1"/>
</dbReference>
<dbReference type="InterPro" id="IPR017896">
    <property type="entry name" value="4Fe4S_Fe-S-bd"/>
</dbReference>